<dbReference type="Proteomes" id="UP000194350">
    <property type="component" value="Unassembled WGS sequence"/>
</dbReference>
<dbReference type="InterPro" id="IPR018003">
    <property type="entry name" value="Insecticidal_toxin/plasmid_vir"/>
</dbReference>
<dbReference type="AlphaFoldDB" id="A0A1Y2S7F7"/>
<accession>A0A1Y2S7F7</accession>
<dbReference type="Pfam" id="PF03538">
    <property type="entry name" value="VRP1"/>
    <property type="match status" value="1"/>
</dbReference>
<evidence type="ECO:0000256" key="1">
    <source>
        <dbReference type="ARBA" id="ARBA00023026"/>
    </source>
</evidence>
<gene>
    <name evidence="2" type="ORF">Xvie_03592</name>
</gene>
<evidence type="ECO:0000313" key="3">
    <source>
        <dbReference type="Proteomes" id="UP000194350"/>
    </source>
</evidence>
<keyword evidence="1" id="KW-0843">Virulence</keyword>
<dbReference type="STRING" id="351656.Xvie_03592"/>
<protein>
    <recommendedName>
        <fullName evidence="4">A component of insecticidal toxin complex (Tc)</fullName>
    </recommendedName>
</protein>
<keyword evidence="3" id="KW-1185">Reference proteome</keyword>
<evidence type="ECO:0000313" key="2">
    <source>
        <dbReference type="EMBL" id="OTA14563.1"/>
    </source>
</evidence>
<name>A0A1Y2S7F7_9GAMM</name>
<dbReference type="EMBL" id="MUBJ01000027">
    <property type="protein sequence ID" value="OTA14563.1"/>
    <property type="molecule type" value="Genomic_DNA"/>
</dbReference>
<dbReference type="OrthoDB" id="6749953at2"/>
<sequence>MNTTSTDEKTVTPLLASAFMQAQHSVQRLQSIEQSHNELSRWGYFSVFDIVKVGPSRFRRRHRHHFNGQAETLYQNALSYATQLIHSARERGLRDAETLRMARVASGQPELPNYADLFPEPWDNFCKPGALEALNSPIAYLLELYQFARQLELDATEGAIAFAQRRPDIPELLLDRDNTNQELPALQIVNEILSFIAADYIDHSQETGKPVNQVLGETYYPYTLPFSLATLQVTLGLADKNTSLARVIQALHQELPDFCTEVQPGAANSVILAATQLSQGQMELLTGETPFPTTSLTQPELVAQYRSGSTTETLTDIDLSQHGYIVPQQQGAQGPESLTLTPLPASREPYDEIHVECQNKDGKSATITLRGQSVLTCQRAKRRLQPFSDNPPYPRQFQLSWHDEDNKDVDLSLGPWFGDLTIQAQKKDDKHSFLTLKYHLVLSDKALSAEQLYPKAEDFFRKNYGLELSERNRLPEILFLIDRIKGQAEEIEQAIAWGDFSPVVSANISFTNPIFSNKQSTLRFPLPFQVGACYLNVGQPEAVGIDVQRPRSLTATTNQRFDRLQRLIRLQRWLEIPHHDLDWLLTCAMRAEGENNLTLEINFNTLRALGLFRHLNTRYKLSASAFATVLHTLSPFAVSGNPAFLDQVFNQPKLFDEPFFVDNRTFDYNTTRGNDARTIKQLCAGLKITVATFQLLAEQVNTAFNLPSSKLICSLPVISALYRLVTVPRLFNLTPEQGMMLINALSASGKFSSHILAGEPRLSLLTPDGSGTTEVDLLDIILLLEEVAAWLQQSKLKPEEFCLMLQSVMLPVVATDNSVTFFDNLLQGIPKTLLTENNFNAGDIPRLPEGETWLDKLSMLVTSNGLVNVYPLRWGQSDEDYLKSVLTPIVEKIINDPDSVVITVSALTQVITQAKTAQEDLVSTSVTREYGTGRDTVPWLLRWIGSSVPDFLGKIYVQGATRGGHLRTPLDISDELLHITYHLAINNMLIKQLRLKAQIVSLRIIMPEWLGLPLIDDSPLSVHEIWALSRFRNWATSSLFSEDELIEYFAFANQSERDVRNDEDFDRDCAEKLADILEWDADEIELATQHFDPAPTRARNMEQIDWLRRVMALSRQTGLSVTPLMTAATLPPFPPYDQIIHVGEAVIAATQYPSEE</sequence>
<dbReference type="RefSeq" id="WP_086110496.1">
    <property type="nucleotide sequence ID" value="NZ_CAWNGD010000070.1"/>
</dbReference>
<organism evidence="2 3">
    <name type="scientific">Xenorhabdus vietnamensis</name>
    <dbReference type="NCBI Taxonomy" id="351656"/>
    <lineage>
        <taxon>Bacteria</taxon>
        <taxon>Pseudomonadati</taxon>
        <taxon>Pseudomonadota</taxon>
        <taxon>Gammaproteobacteria</taxon>
        <taxon>Enterobacterales</taxon>
        <taxon>Morganellaceae</taxon>
        <taxon>Xenorhabdus</taxon>
    </lineage>
</organism>
<comment type="caution">
    <text evidence="2">The sequence shown here is derived from an EMBL/GenBank/DDBJ whole genome shotgun (WGS) entry which is preliminary data.</text>
</comment>
<reference evidence="2 3" key="1">
    <citation type="submission" date="2016-10" db="EMBL/GenBank/DDBJ databases">
        <title>Systematic genetic and metabolomic analysis of Xenorhabdus and Photorhabdus spp., highlights the requirements for a dual symbiotic and pathogenic life style.</title>
        <authorList>
            <person name="Tobias N.J."/>
            <person name="Wolff H."/>
            <person name="Djahanschiri B."/>
            <person name="Pidot S.J."/>
            <person name="Stinear T.P."/>
            <person name="Ebersberger I."/>
            <person name="Bode H.B."/>
        </authorList>
    </citation>
    <scope>NUCLEOTIDE SEQUENCE [LARGE SCALE GENOMIC DNA]</scope>
    <source>
        <strain evidence="2 3">DSM 22392</strain>
    </source>
</reference>
<proteinExistence type="predicted"/>
<evidence type="ECO:0008006" key="4">
    <source>
        <dbReference type="Google" id="ProtNLM"/>
    </source>
</evidence>